<evidence type="ECO:0000313" key="2">
    <source>
        <dbReference type="EMBL" id="KAA0259446.1"/>
    </source>
</evidence>
<keyword evidence="3" id="KW-1185">Reference proteome</keyword>
<dbReference type="Proteomes" id="UP000322876">
    <property type="component" value="Unassembled WGS sequence"/>
</dbReference>
<evidence type="ECO:0000256" key="1">
    <source>
        <dbReference type="SAM" id="Phobius"/>
    </source>
</evidence>
<organism evidence="2 3">
    <name type="scientific">Deferribacter autotrophicus</name>
    <dbReference type="NCBI Taxonomy" id="500465"/>
    <lineage>
        <taxon>Bacteria</taxon>
        <taxon>Pseudomonadati</taxon>
        <taxon>Deferribacterota</taxon>
        <taxon>Deferribacteres</taxon>
        <taxon>Deferribacterales</taxon>
        <taxon>Deferribacteraceae</taxon>
        <taxon>Deferribacter</taxon>
    </lineage>
</organism>
<keyword evidence="1" id="KW-1133">Transmembrane helix</keyword>
<feature type="transmembrane region" description="Helical" evidence="1">
    <location>
        <begin position="39"/>
        <end position="61"/>
    </location>
</feature>
<name>A0A5A8F5P2_9BACT</name>
<feature type="transmembrane region" description="Helical" evidence="1">
    <location>
        <begin position="280"/>
        <end position="300"/>
    </location>
</feature>
<gene>
    <name evidence="2" type="ORF">FHQ18_00785</name>
</gene>
<dbReference type="AlphaFoldDB" id="A0A5A8F5P2"/>
<protein>
    <submittedName>
        <fullName evidence="2">Uncharacterized protein</fullName>
    </submittedName>
</protein>
<evidence type="ECO:0000313" key="3">
    <source>
        <dbReference type="Proteomes" id="UP000322876"/>
    </source>
</evidence>
<dbReference type="EMBL" id="VFJB01000001">
    <property type="protein sequence ID" value="KAA0259446.1"/>
    <property type="molecule type" value="Genomic_DNA"/>
</dbReference>
<accession>A0A5A8F5P2</accession>
<feature type="transmembrane region" description="Helical" evidence="1">
    <location>
        <begin position="158"/>
        <end position="180"/>
    </location>
</feature>
<keyword evidence="1" id="KW-0812">Transmembrane</keyword>
<comment type="caution">
    <text evidence="2">The sequence shown here is derived from an EMBL/GenBank/DDBJ whole genome shotgun (WGS) entry which is preliminary data.</text>
</comment>
<reference evidence="2 3" key="1">
    <citation type="submission" date="2019-06" db="EMBL/GenBank/DDBJ databases">
        <title>Genomic insights into carbon and energy metabolism of Deferribacter autotrophicus revealed new metabolic traits in the phylum Deferribacteres.</title>
        <authorList>
            <person name="Slobodkin A.I."/>
            <person name="Slobodkina G.B."/>
            <person name="Allioux M."/>
            <person name="Alain K."/>
            <person name="Jebbar M."/>
            <person name="Shadrin V."/>
            <person name="Kublanov I.V."/>
            <person name="Toshchakov S.V."/>
            <person name="Bonch-Osmolovskaya E.A."/>
        </authorList>
    </citation>
    <scope>NUCLEOTIDE SEQUENCE [LARGE SCALE GENOMIC DNA]</scope>
    <source>
        <strain evidence="2 3">SL50</strain>
    </source>
</reference>
<feature type="transmembrane region" description="Helical" evidence="1">
    <location>
        <begin position="200"/>
        <end position="230"/>
    </location>
</feature>
<feature type="transmembrane region" description="Helical" evidence="1">
    <location>
        <begin position="68"/>
        <end position="87"/>
    </location>
</feature>
<sequence length="301" mass="35831">MFFLTCSFLPSAVFANSYIVRFLKMNCFASDEDKICLAQFFSVFNFISPISIPILIYAYLLRLPIKTVIIMFILLSHIFFIVGYLYLLKKRNYNFMRKKSNKIDVLFYFFIMIFFYYYLFIPESIMKVVSVTIVITFVYSLFTRKLNVVRNALLVRDVLFRSGVIVSILIMLFFMNMIIIYGKYNVLTSNFFTSFLSDRYIIIVFLLCVSFILLQFIDPMAVLIVLYPFYRILIDEYNFNEYVFGMGYILFLSLGFFSYIKNLVIENYILKFKISYEYLGHYFLKLMLLISLLSSVIMIFI</sequence>
<feature type="transmembrane region" description="Helical" evidence="1">
    <location>
        <begin position="242"/>
        <end position="260"/>
    </location>
</feature>
<proteinExistence type="predicted"/>
<feature type="transmembrane region" description="Helical" evidence="1">
    <location>
        <begin position="107"/>
        <end position="138"/>
    </location>
</feature>
<keyword evidence="1" id="KW-0472">Membrane</keyword>